<dbReference type="RefSeq" id="WP_038031857.1">
    <property type="nucleotide sequence ID" value="NZ_DAHVNI010000046.1"/>
</dbReference>
<reference evidence="6 7" key="3">
    <citation type="journal article" date="2019" name="Extremophiles">
        <title>Biogeography of thermophiles and predominance of Thermus scotoductus in domestic water heaters.</title>
        <authorList>
            <person name="Wilpiszeski R.L."/>
            <person name="Zhang Z."/>
            <person name="House C.H."/>
        </authorList>
    </citation>
    <scope>NUCLEOTIDE SEQUENCE [LARGE SCALE GENOMIC DNA]</scope>
    <source>
        <strain evidence="4 7">12_S12</strain>
        <strain evidence="3 6">20_S20</strain>
    </source>
</reference>
<dbReference type="EMBL" id="PEML01000095">
    <property type="protein sequence ID" value="RTI08418.1"/>
    <property type="molecule type" value="Genomic_DNA"/>
</dbReference>
<evidence type="ECO:0000313" key="4">
    <source>
        <dbReference type="EMBL" id="RTI08418.1"/>
    </source>
</evidence>
<proteinExistence type="predicted"/>
<dbReference type="InterPro" id="IPR036318">
    <property type="entry name" value="FAD-bd_PCMH-like_sf"/>
</dbReference>
<dbReference type="AlphaFoldDB" id="A0A0N1KPU4"/>
<dbReference type="Pfam" id="PF18690">
    <property type="entry name" value="DUF5639"/>
    <property type="match status" value="1"/>
</dbReference>
<evidence type="ECO:0000313" key="2">
    <source>
        <dbReference type="EMBL" id="KPD29726.1"/>
    </source>
</evidence>
<dbReference type="Gene3D" id="3.30.70.2560">
    <property type="match status" value="1"/>
</dbReference>
<evidence type="ECO:0000313" key="3">
    <source>
        <dbReference type="EMBL" id="RTH34542.1"/>
    </source>
</evidence>
<dbReference type="Proteomes" id="UP000287962">
    <property type="component" value="Unassembled WGS sequence"/>
</dbReference>
<evidence type="ECO:0000259" key="1">
    <source>
        <dbReference type="Pfam" id="PF18690"/>
    </source>
</evidence>
<dbReference type="Proteomes" id="UP000053099">
    <property type="component" value="Unassembled WGS sequence"/>
</dbReference>
<evidence type="ECO:0000313" key="6">
    <source>
        <dbReference type="Proteomes" id="UP000286928"/>
    </source>
</evidence>
<feature type="domain" description="DUF5639" evidence="1">
    <location>
        <begin position="128"/>
        <end position="202"/>
    </location>
</feature>
<organism evidence="2 5">
    <name type="scientific">Thermus scotoductus</name>
    <dbReference type="NCBI Taxonomy" id="37636"/>
    <lineage>
        <taxon>Bacteria</taxon>
        <taxon>Thermotogati</taxon>
        <taxon>Deinococcota</taxon>
        <taxon>Deinococci</taxon>
        <taxon>Thermales</taxon>
        <taxon>Thermaceae</taxon>
        <taxon>Thermus</taxon>
    </lineage>
</organism>
<dbReference type="Gene3D" id="3.30.465.10">
    <property type="match status" value="1"/>
</dbReference>
<dbReference type="PATRIC" id="fig|37636.3.peg.711"/>
<evidence type="ECO:0000313" key="7">
    <source>
        <dbReference type="Proteomes" id="UP000287962"/>
    </source>
</evidence>
<accession>A0A0N1KPU4</accession>
<protein>
    <submittedName>
        <fullName evidence="3">FAD-binding oxidoreductase</fullName>
    </submittedName>
    <submittedName>
        <fullName evidence="2">Glycolate oxidase</fullName>
    </submittedName>
</protein>
<reference evidence="2 5" key="1">
    <citation type="submission" date="2015-09" db="EMBL/GenBank/DDBJ databases">
        <title>Draft genome sequence of Thermus scotoductus strain K1 isolated from a geothermal spring in Nagorno-Karabakh, Armenia.</title>
        <authorList>
            <person name="Saghatelyan A."/>
            <person name="Poghosyan L."/>
            <person name="Panosyan H."/>
            <person name="Birkeland N.-K."/>
        </authorList>
    </citation>
    <scope>NUCLEOTIDE SEQUENCE [LARGE SCALE GENOMIC DNA]</scope>
    <source>
        <strain evidence="2 5">K1</strain>
    </source>
</reference>
<dbReference type="InterPro" id="IPR040948">
    <property type="entry name" value="DUF5639"/>
</dbReference>
<comment type="caution">
    <text evidence="2">The sequence shown here is derived from an EMBL/GenBank/DDBJ whole genome shotgun (WGS) entry which is preliminary data.</text>
</comment>
<dbReference type="SUPFAM" id="SSF56176">
    <property type="entry name" value="FAD-binding/transporter-associated domain-like"/>
    <property type="match status" value="1"/>
</dbReference>
<evidence type="ECO:0000313" key="5">
    <source>
        <dbReference type="Proteomes" id="UP000053099"/>
    </source>
</evidence>
<dbReference type="Proteomes" id="UP000286928">
    <property type="component" value="Unassembled WGS sequence"/>
</dbReference>
<sequence>MELHAADQYLVAPGEAGLLSVYERLSGTRLYPPFPPVELPGGVGGLLERGGFGQTFFFPAEVLGLTFKTPKGRVVRAGGVVVKNVQGYDLVRPFVGSFGLLGKVLEVVFRLRPGQASVFLKRPFTGEFPELTPHPRFLFALLEEGRWWLYAFHFGHEKEVARFQEAFGGEEARPLDLRPLFPQGMGVGEGPLKDLRFSWADGGRAPEPPEAFRKLAEAL</sequence>
<dbReference type="InterPro" id="IPR016169">
    <property type="entry name" value="FAD-bd_PCMH_sub2"/>
</dbReference>
<name>A0A0N1KPU4_THESC</name>
<keyword evidence="7" id="KW-1185">Reference proteome</keyword>
<reference evidence="4" key="2">
    <citation type="submission" date="2017-10" db="EMBL/GenBank/DDBJ databases">
        <authorList>
            <person name="Wilpiszeski R.L."/>
            <person name="Zhidan Z."/>
            <person name="House C.H."/>
        </authorList>
    </citation>
    <scope>NUCLEOTIDE SEQUENCE</scope>
    <source>
        <strain evidence="4">12_S12</strain>
    </source>
</reference>
<dbReference type="EMBL" id="LJJR01000021">
    <property type="protein sequence ID" value="KPD29726.1"/>
    <property type="molecule type" value="Genomic_DNA"/>
</dbReference>
<gene>
    <name evidence="2" type="ORF">AN926_07650</name>
    <name evidence="4" type="ORF">CSW25_04240</name>
    <name evidence="3" type="ORF">CSW33_01410</name>
</gene>
<dbReference type="EMBL" id="PEMD01000028">
    <property type="protein sequence ID" value="RTH34542.1"/>
    <property type="molecule type" value="Genomic_DNA"/>
</dbReference>
<dbReference type="GO" id="GO:0050660">
    <property type="term" value="F:flavin adenine dinucleotide binding"/>
    <property type="evidence" value="ECO:0007669"/>
    <property type="project" value="InterPro"/>
</dbReference>